<feature type="compositionally biased region" description="Basic residues" evidence="1">
    <location>
        <begin position="596"/>
        <end position="605"/>
    </location>
</feature>
<feature type="compositionally biased region" description="Polar residues" evidence="1">
    <location>
        <begin position="1066"/>
        <end position="1075"/>
    </location>
</feature>
<feature type="compositionally biased region" description="Low complexity" evidence="1">
    <location>
        <begin position="333"/>
        <end position="352"/>
    </location>
</feature>
<proteinExistence type="predicted"/>
<dbReference type="OrthoDB" id="4889313at2759"/>
<dbReference type="Proteomes" id="UP000748025">
    <property type="component" value="Unassembled WGS sequence"/>
</dbReference>
<feature type="compositionally biased region" description="Polar residues" evidence="1">
    <location>
        <begin position="1234"/>
        <end position="1247"/>
    </location>
</feature>
<evidence type="ECO:0000313" key="2">
    <source>
        <dbReference type="EMBL" id="KAG5996437.1"/>
    </source>
</evidence>
<keyword evidence="3" id="KW-1185">Reference proteome</keyword>
<protein>
    <submittedName>
        <fullName evidence="2">Uncharacterized protein</fullName>
    </submittedName>
</protein>
<feature type="region of interest" description="Disordered" evidence="1">
    <location>
        <begin position="574"/>
        <end position="612"/>
    </location>
</feature>
<feature type="region of interest" description="Disordered" evidence="1">
    <location>
        <begin position="1066"/>
        <end position="1086"/>
    </location>
</feature>
<feature type="compositionally biased region" description="Polar residues" evidence="1">
    <location>
        <begin position="997"/>
        <end position="1018"/>
    </location>
</feature>
<feature type="region of interest" description="Disordered" evidence="1">
    <location>
        <begin position="459"/>
        <end position="533"/>
    </location>
</feature>
<evidence type="ECO:0000256" key="1">
    <source>
        <dbReference type="SAM" id="MobiDB-lite"/>
    </source>
</evidence>
<accession>A0A9P7SUZ6</accession>
<feature type="compositionally biased region" description="Basic residues" evidence="1">
    <location>
        <begin position="1328"/>
        <end position="1338"/>
    </location>
</feature>
<sequence length="1338" mass="146075">MFHVSVPTALETQWLTTNFPHLLRLVDPADIGLTRRECGYDQALQRKLRNFDFDPVPGTQDVHANTTSGMTFPPLQGNVRGKLAEARGIFRPAEHGGLRYDRAFRGLEVLEEVEVHRQRLVRATRAELWRMSGYAYERHHSVRVVEQLDAQATEHYKTCQLGFRAMCLMDILPPSPVSQHDAAKVMARLNTLFSPEFAHGGPLGINDSVVERHDLMPCTPGLRDSIRFCVYGHLMGDNDKTCQVQNRGSQVHDSQPFRDKFALRCSIPTYNETRQALGRYIGETNKMEMTCLGILHAIKLWSSSSSSVPTLDGTQRSWIPSSIMVYQDRSRSPETTPATPATPATPGSSFSSVKICQGVPSDTSTIADMSITSIRSSAHTSAHSVSYTTLPPLLKGMPGREYSPAKTDGAAFAMDFSVPDVLVYPRDLSQTEFHVHPLAKYSGLSDTEMAIFGLKLPKTRSNRDEDDSGVDDEPAPIVAARQKHLRTKSNKLSKRKRADKQSDDIFQQAPPSPPLLPPPPLPQPLPPLPPLPLIPEAFKSATTPKLWGKLLERIRREPSSMMAAHASASAAAAASTPDLHVSKRSMESSASSAARSSHRGRRKVSALKSQISDPTLNHAGSLPLGISFHQVQPLGFEKSPSPESILSPVPATIWAAAPRYQEQDCFDTSVQFAFAPPRLSPMEYVRMYMLHQVETRRNGQKCLLPAPQKQWFWTPKWEQFLIIPRIPGIIRRGHWSEEGGCSDDSNDSGARHPRLPDSAASLKPAQRSTGCPRLSLHLGGMTTLMPSVMNLTSLGMSGVVDGSHDLGSSAPRRRSRRHSMSSDGKRTSLTTLTENETWTPSSWDDVPGFFAHSKRQSALHGLGHTSLTARHGLSTYSGPRGHQDVWATRSDPSSIDEPASQALSFSSASLHPLPLFSDNHSSHRTTHIVSSTVGCKSPRFHDGLAPGKIQSTAASFVDSGDASSGGSYSGLAREDSPGIISFPSSHRGSGKDDGPAQRQTTLVADLTSRSRPCSPNLNDSRRHSLQVLTESVLGQDTHCLTSPSVSSSYIFEDPFLESQHDLASLSSCQKNRPQTPQTPVPDSPTLGQEEVIVTSKPAHHTKDTCFDQRCSPPLPTHVARASGGRKATALVGYGYGFSSSFALNRAKSHEAFTLLPQLSASRNCNTRSASAKDRVPHSARDVEDKARARTVLDRTTALALRDPDTASRLASAVVSHHDGHPAGKYDPSVALDNHMSSAGQRKNTFGSLFTKHGRRRSCSKSPSLSEDDSVQTAIQSTEQGQQSCYQPGSLENVSLPPQRHTKQGGDASAESHAKNNTTSSLAGFKEKWKLRKAQARSE</sequence>
<feature type="compositionally biased region" description="Acidic residues" evidence="1">
    <location>
        <begin position="464"/>
        <end position="474"/>
    </location>
</feature>
<feature type="compositionally biased region" description="Polar residues" evidence="1">
    <location>
        <begin position="1259"/>
        <end position="1292"/>
    </location>
</feature>
<feature type="region of interest" description="Disordered" evidence="1">
    <location>
        <begin position="956"/>
        <end position="1022"/>
    </location>
</feature>
<gene>
    <name evidence="2" type="ORF">E4U43_002855</name>
</gene>
<name>A0A9P7SUZ6_9HYPO</name>
<evidence type="ECO:0000313" key="3">
    <source>
        <dbReference type="Proteomes" id="UP000748025"/>
    </source>
</evidence>
<feature type="region of interest" description="Disordered" evidence="1">
    <location>
        <begin position="327"/>
        <end position="353"/>
    </location>
</feature>
<feature type="region of interest" description="Disordered" evidence="1">
    <location>
        <begin position="1210"/>
        <end position="1338"/>
    </location>
</feature>
<reference evidence="2" key="1">
    <citation type="journal article" date="2020" name="bioRxiv">
        <title>Whole genome comparisons of ergot fungi reveals the divergence and evolution of species within the genus Claviceps are the result of varying mechanisms driving genome evolution and host range expansion.</title>
        <authorList>
            <person name="Wyka S.A."/>
            <person name="Mondo S.J."/>
            <person name="Liu M."/>
            <person name="Dettman J."/>
            <person name="Nalam V."/>
            <person name="Broders K.D."/>
        </authorList>
    </citation>
    <scope>NUCLEOTIDE SEQUENCE</scope>
    <source>
        <strain evidence="2">CCC 602</strain>
    </source>
</reference>
<comment type="caution">
    <text evidence="2">The sequence shown here is derived from an EMBL/GenBank/DDBJ whole genome shotgun (WGS) entry which is preliminary data.</text>
</comment>
<feature type="compositionally biased region" description="Low complexity" evidence="1">
    <location>
        <begin position="956"/>
        <end position="971"/>
    </location>
</feature>
<dbReference type="EMBL" id="SRPW01002049">
    <property type="protein sequence ID" value="KAG5996437.1"/>
    <property type="molecule type" value="Genomic_DNA"/>
</dbReference>
<feature type="compositionally biased region" description="Pro residues" evidence="1">
    <location>
        <begin position="510"/>
        <end position="533"/>
    </location>
</feature>
<organism evidence="2 3">
    <name type="scientific">Claviceps pusilla</name>
    <dbReference type="NCBI Taxonomy" id="123648"/>
    <lineage>
        <taxon>Eukaryota</taxon>
        <taxon>Fungi</taxon>
        <taxon>Dikarya</taxon>
        <taxon>Ascomycota</taxon>
        <taxon>Pezizomycotina</taxon>
        <taxon>Sordariomycetes</taxon>
        <taxon>Hypocreomycetidae</taxon>
        <taxon>Hypocreales</taxon>
        <taxon>Clavicipitaceae</taxon>
        <taxon>Claviceps</taxon>
    </lineage>
</organism>
<feature type="compositionally biased region" description="Basic residues" evidence="1">
    <location>
        <begin position="481"/>
        <end position="498"/>
    </location>
</feature>
<feature type="region of interest" description="Disordered" evidence="1">
    <location>
        <begin position="802"/>
        <end position="829"/>
    </location>
</feature>
<feature type="region of interest" description="Disordered" evidence="1">
    <location>
        <begin position="737"/>
        <end position="774"/>
    </location>
</feature>